<evidence type="ECO:0000313" key="1">
    <source>
        <dbReference type="EMBL" id="VAX09475.1"/>
    </source>
</evidence>
<gene>
    <name evidence="1" type="ORF">MNBD_GAMMA25-2492</name>
</gene>
<name>A0A3B1BT04_9ZZZZ</name>
<accession>A0A3B1BT04</accession>
<dbReference type="AlphaFoldDB" id="A0A3B1BT04"/>
<protein>
    <submittedName>
        <fullName evidence="1">Uncharacterized protein</fullName>
    </submittedName>
</protein>
<sequence length="67" mass="8306">MWNAKDPVWLVRGSAFDFAWQRFMDLFDMNIHVYIDNFYQKDYHYNAMSQEHREQFVNNIKNAIEQQ</sequence>
<dbReference type="EMBL" id="UOFY01000038">
    <property type="protein sequence ID" value="VAX09475.1"/>
    <property type="molecule type" value="Genomic_DNA"/>
</dbReference>
<reference evidence="1" key="1">
    <citation type="submission" date="2018-06" db="EMBL/GenBank/DDBJ databases">
        <authorList>
            <person name="Zhirakovskaya E."/>
        </authorList>
    </citation>
    <scope>NUCLEOTIDE SEQUENCE</scope>
</reference>
<proteinExistence type="predicted"/>
<organism evidence="1">
    <name type="scientific">hydrothermal vent metagenome</name>
    <dbReference type="NCBI Taxonomy" id="652676"/>
    <lineage>
        <taxon>unclassified sequences</taxon>
        <taxon>metagenomes</taxon>
        <taxon>ecological metagenomes</taxon>
    </lineage>
</organism>